<dbReference type="PANTHER" id="PTHR24305:SF166">
    <property type="entry name" value="CYTOCHROME P450 12A4, MITOCHONDRIAL-RELATED"/>
    <property type="match status" value="1"/>
</dbReference>
<evidence type="ECO:0000313" key="9">
    <source>
        <dbReference type="Proteomes" id="UP000243797"/>
    </source>
</evidence>
<accession>A0A2K1QIV9</accession>
<keyword evidence="5 6" id="KW-0349">Heme</keyword>
<feature type="transmembrane region" description="Helical" evidence="7">
    <location>
        <begin position="39"/>
        <end position="60"/>
    </location>
</feature>
<keyword evidence="6" id="KW-0560">Oxidoreductase</keyword>
<keyword evidence="3 5" id="KW-0479">Metal-binding</keyword>
<proteinExistence type="inferred from homology"/>
<evidence type="ECO:0000256" key="4">
    <source>
        <dbReference type="ARBA" id="ARBA00023004"/>
    </source>
</evidence>
<evidence type="ECO:0000256" key="1">
    <source>
        <dbReference type="ARBA" id="ARBA00001971"/>
    </source>
</evidence>
<dbReference type="PANTHER" id="PTHR24305">
    <property type="entry name" value="CYTOCHROME P450"/>
    <property type="match status" value="1"/>
</dbReference>
<dbReference type="PRINTS" id="PR00465">
    <property type="entry name" value="EP450IV"/>
</dbReference>
<dbReference type="PROSITE" id="PS00086">
    <property type="entry name" value="CYTOCHROME_P450"/>
    <property type="match status" value="1"/>
</dbReference>
<keyword evidence="6" id="KW-0503">Monooxygenase</keyword>
<keyword evidence="7" id="KW-1133">Transmembrane helix</keyword>
<dbReference type="GO" id="GO:0005506">
    <property type="term" value="F:iron ion binding"/>
    <property type="evidence" value="ECO:0007669"/>
    <property type="project" value="InterPro"/>
</dbReference>
<organism evidence="8 9">
    <name type="scientific">Sphaceloma murrayae</name>
    <dbReference type="NCBI Taxonomy" id="2082308"/>
    <lineage>
        <taxon>Eukaryota</taxon>
        <taxon>Fungi</taxon>
        <taxon>Dikarya</taxon>
        <taxon>Ascomycota</taxon>
        <taxon>Pezizomycotina</taxon>
        <taxon>Dothideomycetes</taxon>
        <taxon>Dothideomycetidae</taxon>
        <taxon>Myriangiales</taxon>
        <taxon>Elsinoaceae</taxon>
        <taxon>Sphaceloma</taxon>
    </lineage>
</organism>
<dbReference type="InterPro" id="IPR050121">
    <property type="entry name" value="Cytochrome_P450_monoxygenase"/>
</dbReference>
<dbReference type="Proteomes" id="UP000243797">
    <property type="component" value="Unassembled WGS sequence"/>
</dbReference>
<dbReference type="GO" id="GO:0016705">
    <property type="term" value="F:oxidoreductase activity, acting on paired donors, with incorporation or reduction of molecular oxygen"/>
    <property type="evidence" value="ECO:0007669"/>
    <property type="project" value="InterPro"/>
</dbReference>
<comment type="caution">
    <text evidence="8">The sequence shown here is derived from an EMBL/GenBank/DDBJ whole genome shotgun (WGS) entry which is preliminary data.</text>
</comment>
<evidence type="ECO:0000256" key="7">
    <source>
        <dbReference type="SAM" id="Phobius"/>
    </source>
</evidence>
<evidence type="ECO:0000256" key="2">
    <source>
        <dbReference type="ARBA" id="ARBA00010617"/>
    </source>
</evidence>
<evidence type="ECO:0000256" key="6">
    <source>
        <dbReference type="RuleBase" id="RU000461"/>
    </source>
</evidence>
<feature type="binding site" description="axial binding residue" evidence="5">
    <location>
        <position position="491"/>
    </location>
    <ligand>
        <name>heme</name>
        <dbReference type="ChEBI" id="CHEBI:30413"/>
    </ligand>
    <ligandPart>
        <name>Fe</name>
        <dbReference type="ChEBI" id="CHEBI:18248"/>
    </ligandPart>
</feature>
<dbReference type="Pfam" id="PF00067">
    <property type="entry name" value="p450"/>
    <property type="match status" value="1"/>
</dbReference>
<gene>
    <name evidence="8" type="ORF">CAC42_2058</name>
</gene>
<comment type="cofactor">
    <cofactor evidence="1 5">
        <name>heme</name>
        <dbReference type="ChEBI" id="CHEBI:30413"/>
    </cofactor>
</comment>
<dbReference type="InterPro" id="IPR002403">
    <property type="entry name" value="Cyt_P450_E_grp-IV"/>
</dbReference>
<dbReference type="InParanoid" id="A0A2K1QIV9"/>
<protein>
    <submittedName>
        <fullName evidence="8">Isotrichodermin C-15 hydroxylase</fullName>
    </submittedName>
</protein>
<keyword evidence="7" id="KW-0472">Membrane</keyword>
<keyword evidence="7" id="KW-0812">Transmembrane</keyword>
<dbReference type="InterPro" id="IPR036396">
    <property type="entry name" value="Cyt_P450_sf"/>
</dbReference>
<sequence length="555" mass="62786">MSSLNWTTILGNSTSGKATFVRGQTIDINQSSYSLLVPWLYYLSAPLATTALWGLWNYVFRLLLLRRWYEKQGISFVNECYAVVGAEIRVTGLQQENKSHDWLYKDKTSELYGTLRGLTLQLYTTNAQLCGELVRKTGRHVDRDTPALHSVGRLSPSAIPFQSMHKLRFRDRKGTLTKGVNDNKRLFEIVERQAHSLLDENKANSSAEKPIDVRAMLEQWTRKTSGEFVWGQANIARRLTIEETDGVFRELPFMTVLNQTFTELRFYSSKFWNRVWFPLAGMPLTHEARRLNRNIAILRSICTDMMNNPEPGTVAAIVQDMNDSLGLDKVFTLDDLITATFAGLDAVKSTVMGCLYHMLNPAHSHWRQALLDELDNLDTQPGPMDVKLMNAPILNAFVYESLRFEPPGSLINNAAVEDFDLAHRGKIYKIKAGTRIVTSIHALHQNEASWREVAPDMSPLSVFDPNRFLDYGERLIGSSCFMPFGKGPRRCPGQAQGALMVKGFLKVFLQSTGRCRIVIPEGQTEESSRFHVYSHATFGLVCEDKGEETLPESSE</sequence>
<dbReference type="OrthoDB" id="1470350at2759"/>
<keyword evidence="9" id="KW-1185">Reference proteome</keyword>
<name>A0A2K1QIV9_9PEZI</name>
<dbReference type="Gene3D" id="1.10.630.10">
    <property type="entry name" value="Cytochrome P450"/>
    <property type="match status" value="1"/>
</dbReference>
<dbReference type="GO" id="GO:0020037">
    <property type="term" value="F:heme binding"/>
    <property type="evidence" value="ECO:0007669"/>
    <property type="project" value="InterPro"/>
</dbReference>
<evidence type="ECO:0000256" key="5">
    <source>
        <dbReference type="PIRSR" id="PIRSR602403-1"/>
    </source>
</evidence>
<comment type="similarity">
    <text evidence="2 6">Belongs to the cytochrome P450 family.</text>
</comment>
<dbReference type="CDD" id="cd00302">
    <property type="entry name" value="cytochrome_P450"/>
    <property type="match status" value="1"/>
</dbReference>
<evidence type="ECO:0000256" key="3">
    <source>
        <dbReference type="ARBA" id="ARBA00022723"/>
    </source>
</evidence>
<evidence type="ECO:0000313" key="8">
    <source>
        <dbReference type="EMBL" id="PNS14829.1"/>
    </source>
</evidence>
<dbReference type="AlphaFoldDB" id="A0A2K1QIV9"/>
<reference evidence="8 9" key="1">
    <citation type="submission" date="2017-06" db="EMBL/GenBank/DDBJ databases">
        <title>Draft genome sequence of a variant of Elsinoe murrayae.</title>
        <authorList>
            <person name="Cheng Q."/>
        </authorList>
    </citation>
    <scope>NUCLEOTIDE SEQUENCE [LARGE SCALE GENOMIC DNA]</scope>
    <source>
        <strain evidence="8 9">CQ-2017a</strain>
    </source>
</reference>
<dbReference type="InterPro" id="IPR001128">
    <property type="entry name" value="Cyt_P450"/>
</dbReference>
<dbReference type="STRING" id="2082308.A0A2K1QIV9"/>
<dbReference type="SUPFAM" id="SSF48264">
    <property type="entry name" value="Cytochrome P450"/>
    <property type="match status" value="1"/>
</dbReference>
<keyword evidence="4 5" id="KW-0408">Iron</keyword>
<dbReference type="InterPro" id="IPR017972">
    <property type="entry name" value="Cyt_P450_CS"/>
</dbReference>
<dbReference type="EMBL" id="NKHZ01000081">
    <property type="protein sequence ID" value="PNS14829.1"/>
    <property type="molecule type" value="Genomic_DNA"/>
</dbReference>
<dbReference type="GO" id="GO:0004497">
    <property type="term" value="F:monooxygenase activity"/>
    <property type="evidence" value="ECO:0007669"/>
    <property type="project" value="UniProtKB-KW"/>
</dbReference>